<dbReference type="GeneID" id="5011012"/>
<comment type="similarity">
    <text evidence="1">Belongs to the TRAFAC class myosin-kinesin ATPase superfamily. Kinesin family.</text>
</comment>
<dbReference type="GO" id="GO:0007018">
    <property type="term" value="P:microtubule-based movement"/>
    <property type="evidence" value="ECO:0007669"/>
    <property type="project" value="InterPro"/>
</dbReference>
<dbReference type="EMBL" id="CT867994">
    <property type="protein sequence ID" value="CAK57830.1"/>
    <property type="molecule type" value="Genomic_DNA"/>
</dbReference>
<dbReference type="Proteomes" id="UP000000600">
    <property type="component" value="Unassembled WGS sequence"/>
</dbReference>
<evidence type="ECO:0000256" key="1">
    <source>
        <dbReference type="PROSITE-ProRule" id="PRU00283"/>
    </source>
</evidence>
<dbReference type="InterPro" id="IPR039873">
    <property type="entry name" value="CCDC78"/>
</dbReference>
<feature type="coiled-coil region" evidence="2">
    <location>
        <begin position="385"/>
        <end position="449"/>
    </location>
</feature>
<dbReference type="InParanoid" id="A0BH13"/>
<evidence type="ECO:0000313" key="4">
    <source>
        <dbReference type="EMBL" id="CAK57830.1"/>
    </source>
</evidence>
<feature type="coiled-coil region" evidence="2">
    <location>
        <begin position="566"/>
        <end position="600"/>
    </location>
</feature>
<evidence type="ECO:0000313" key="5">
    <source>
        <dbReference type="Proteomes" id="UP000000600"/>
    </source>
</evidence>
<accession>A0BH13</accession>
<dbReference type="PANTHER" id="PTHR22106:SF5">
    <property type="entry name" value="COILED-COIL DOMAIN-CONTAINING PROTEIN 78"/>
    <property type="match status" value="1"/>
</dbReference>
<dbReference type="PANTHER" id="PTHR22106">
    <property type="entry name" value="COILED-COIL DOMAIN-CONTAINING PROTEIN 78"/>
    <property type="match status" value="1"/>
</dbReference>
<dbReference type="SMART" id="SM00129">
    <property type="entry name" value="KISc"/>
    <property type="match status" value="1"/>
</dbReference>
<protein>
    <recommendedName>
        <fullName evidence="3">Kinesin motor domain-containing protein</fullName>
    </recommendedName>
</protein>
<dbReference type="GO" id="GO:0003777">
    <property type="term" value="F:microtubule motor activity"/>
    <property type="evidence" value="ECO:0007669"/>
    <property type="project" value="InterPro"/>
</dbReference>
<dbReference type="InterPro" id="IPR029329">
    <property type="entry name" value="DUF4472"/>
</dbReference>
<comment type="caution">
    <text evidence="1">Lacks conserved residue(s) required for the propagation of feature annotation.</text>
</comment>
<dbReference type="HOGENOM" id="CLU_303160_0_0_1"/>
<keyword evidence="5" id="KW-1185">Reference proteome</keyword>
<feature type="coiled-coil region" evidence="2">
    <location>
        <begin position="669"/>
        <end position="717"/>
    </location>
</feature>
<organism evidence="4 5">
    <name type="scientific">Paramecium tetraurelia</name>
    <dbReference type="NCBI Taxonomy" id="5888"/>
    <lineage>
        <taxon>Eukaryota</taxon>
        <taxon>Sar</taxon>
        <taxon>Alveolata</taxon>
        <taxon>Ciliophora</taxon>
        <taxon>Intramacronucleata</taxon>
        <taxon>Oligohymenophorea</taxon>
        <taxon>Peniculida</taxon>
        <taxon>Parameciidae</taxon>
        <taxon>Paramecium</taxon>
    </lineage>
</organism>
<dbReference type="InterPro" id="IPR001752">
    <property type="entry name" value="Kinesin_motor_dom"/>
</dbReference>
<sequence length="1008" mass="117338">MQSVDFAKQVLGEPLRCIVRIKPPSNFQKEDVRINNQQILLTDNNRILEEFECPEAYGPEFSMHQIYEQFLQQFTGPFIQGLNVNIFAYGQSTGAGKTQTIEGNKKEHGLILNYASSIFSLLENKKFHTNQSQASQLVNYSYGLRARYVEIIDEEVSDLFAPPNKRLNDQLQILDHAWEGPTIANATWVTVNNEIQLQEALNSGQRNRNQTTNEFGKVSNKSTSFFTLELLQSSLQKDTNEPLIMLSRLCFFDLAGSEVLIDDPETIRIKQGSTLNKSIISFTQLLKELGQPQTADHAAYDTSALTSIVKELVGSNSLSIGIFCVQHGDPKGTSLTLNIYKYCKNIKNFPIVNDSKVLGLLHKFRLECQAARLSGRGGYGDTGNNKMLELEKKLIEDNLDKMRNADEKQRMAQKLSTMREKYNEIVRQKAELQQELIRSEEEKLEVSKALVELQIENTRLMEIIQNEKYDMNNKLLNAESDLLSLNIREEKALKSIQELQDNLKETKDDKRALEIEFVALKKNYINISTALETEKAKSENIGLELINVVNENKSLHQELNDIYKKSGNTNEENARFMKKIEKLEQENREQREALIYTKAEIERLKTEMLKYEILDQQHRIDLDNKKLEIEKGFLEANREKQNEVYKMNREQDDAVKKMRDEKLLWESQKMELTHKIKSMQRRVNDEEERVKELERQVQELLSENQKMDLQMNEMRSLYRNKLMQFATDGKPDKASRIGYDFNAREDLIRTYTEKEIELNERLEREKKNSKQVSLQVRQLKSYARNLKYLCEDWAPVGIPLPDILTKDVTFLDDETYGTLQGDHMAEIERLRMRNKKLENEVRILQENIMNGVGGGSMDLSKRISNEMDMLKQNRNKQSIDGDFQIDQLRKERNDLQEENRRLVTLLKDNKKWDVYILQRENERLMRQMKEQEVGLNSVGPMSGEAKGAQQRLQMYERSLKQLEKERSELIVRATMAEEQLKALQEHLSKQSQDYQRKLLEIKRGGSIF</sequence>
<dbReference type="OrthoDB" id="2113965at2759"/>
<dbReference type="Gene3D" id="3.40.850.10">
    <property type="entry name" value="Kinesin motor domain"/>
    <property type="match status" value="1"/>
</dbReference>
<dbReference type="KEGG" id="ptm:GSPATT00028865001"/>
<dbReference type="InterPro" id="IPR036961">
    <property type="entry name" value="Kinesin_motor_dom_sf"/>
</dbReference>
<feature type="domain" description="Kinesin motor" evidence="3">
    <location>
        <begin position="14"/>
        <end position="349"/>
    </location>
</feature>
<proteinExistence type="inferred from homology"/>
<dbReference type="Pfam" id="PF14739">
    <property type="entry name" value="DUF4472"/>
    <property type="match status" value="1"/>
</dbReference>
<dbReference type="STRING" id="5888.A0BH13"/>
<reference evidence="4 5" key="1">
    <citation type="journal article" date="2006" name="Nature">
        <title>Global trends of whole-genome duplications revealed by the ciliate Paramecium tetraurelia.</title>
        <authorList>
            <consortium name="Genoscope"/>
            <person name="Aury J.-M."/>
            <person name="Jaillon O."/>
            <person name="Duret L."/>
            <person name="Noel B."/>
            <person name="Jubin C."/>
            <person name="Porcel B.M."/>
            <person name="Segurens B."/>
            <person name="Daubin V."/>
            <person name="Anthouard V."/>
            <person name="Aiach N."/>
            <person name="Arnaiz O."/>
            <person name="Billaut A."/>
            <person name="Beisson J."/>
            <person name="Blanc I."/>
            <person name="Bouhouche K."/>
            <person name="Camara F."/>
            <person name="Duharcourt S."/>
            <person name="Guigo R."/>
            <person name="Gogendeau D."/>
            <person name="Katinka M."/>
            <person name="Keller A.-M."/>
            <person name="Kissmehl R."/>
            <person name="Klotz C."/>
            <person name="Koll F."/>
            <person name="Le Moue A."/>
            <person name="Lepere C."/>
            <person name="Malinsky S."/>
            <person name="Nowacki M."/>
            <person name="Nowak J.K."/>
            <person name="Plattner H."/>
            <person name="Poulain J."/>
            <person name="Ruiz F."/>
            <person name="Serrano V."/>
            <person name="Zagulski M."/>
            <person name="Dessen P."/>
            <person name="Betermier M."/>
            <person name="Weissenbach J."/>
            <person name="Scarpelli C."/>
            <person name="Schachter V."/>
            <person name="Sperling L."/>
            <person name="Meyer E."/>
            <person name="Cohen J."/>
            <person name="Wincker P."/>
        </authorList>
    </citation>
    <scope>NUCLEOTIDE SEQUENCE [LARGE SCALE GENOMIC DNA]</scope>
    <source>
        <strain evidence="4 5">Stock d4-2</strain>
    </source>
</reference>
<feature type="coiled-coil region" evidence="2">
    <location>
        <begin position="820"/>
        <end position="847"/>
    </location>
</feature>
<feature type="coiled-coil region" evidence="2">
    <location>
        <begin position="945"/>
        <end position="993"/>
    </location>
</feature>
<evidence type="ECO:0000256" key="2">
    <source>
        <dbReference type="SAM" id="Coils"/>
    </source>
</evidence>
<dbReference type="GO" id="GO:0005737">
    <property type="term" value="C:cytoplasm"/>
    <property type="evidence" value="ECO:0000318"/>
    <property type="project" value="GO_Central"/>
</dbReference>
<dbReference type="GO" id="GO:0005524">
    <property type="term" value="F:ATP binding"/>
    <property type="evidence" value="ECO:0007669"/>
    <property type="project" value="InterPro"/>
</dbReference>
<dbReference type="AlphaFoldDB" id="A0BH13"/>
<dbReference type="SUPFAM" id="SSF52540">
    <property type="entry name" value="P-loop containing nucleoside triphosphate hydrolases"/>
    <property type="match status" value="1"/>
</dbReference>
<dbReference type="OMA" id="PVVNNDM"/>
<evidence type="ECO:0000259" key="3">
    <source>
        <dbReference type="PROSITE" id="PS50067"/>
    </source>
</evidence>
<dbReference type="PRINTS" id="PR00380">
    <property type="entry name" value="KINESINHEAVY"/>
</dbReference>
<dbReference type="PROSITE" id="PS50067">
    <property type="entry name" value="KINESIN_MOTOR_2"/>
    <property type="match status" value="1"/>
</dbReference>
<dbReference type="GO" id="GO:0008017">
    <property type="term" value="F:microtubule binding"/>
    <property type="evidence" value="ECO:0007669"/>
    <property type="project" value="InterPro"/>
</dbReference>
<dbReference type="Pfam" id="PF00225">
    <property type="entry name" value="Kinesin"/>
    <property type="match status" value="1"/>
</dbReference>
<dbReference type="RefSeq" id="XP_001425228.1">
    <property type="nucleotide sequence ID" value="XM_001425191.1"/>
</dbReference>
<name>A0BH13_PARTE</name>
<gene>
    <name evidence="4" type="ORF">GSPATT00028865001</name>
</gene>
<dbReference type="eggNOG" id="KOG0245">
    <property type="taxonomic scope" value="Eukaryota"/>
</dbReference>
<dbReference type="InterPro" id="IPR027417">
    <property type="entry name" value="P-loop_NTPase"/>
</dbReference>
<keyword evidence="2" id="KW-0175">Coiled coil</keyword>
<feature type="coiled-coil region" evidence="2">
    <location>
        <begin position="482"/>
        <end position="523"/>
    </location>
</feature>